<dbReference type="STRING" id="43265.A0A545UTP4"/>
<keyword evidence="3" id="KW-1185">Reference proteome</keyword>
<feature type="compositionally biased region" description="Acidic residues" evidence="1">
    <location>
        <begin position="259"/>
        <end position="276"/>
    </location>
</feature>
<organism evidence="2 3">
    <name type="scientific">Cordyceps javanica</name>
    <dbReference type="NCBI Taxonomy" id="43265"/>
    <lineage>
        <taxon>Eukaryota</taxon>
        <taxon>Fungi</taxon>
        <taxon>Dikarya</taxon>
        <taxon>Ascomycota</taxon>
        <taxon>Pezizomycotina</taxon>
        <taxon>Sordariomycetes</taxon>
        <taxon>Hypocreomycetidae</taxon>
        <taxon>Hypocreales</taxon>
        <taxon>Cordycipitaceae</taxon>
        <taxon>Cordyceps</taxon>
    </lineage>
</organism>
<gene>
    <name evidence="2" type="ORF">IF1G_08750</name>
</gene>
<evidence type="ECO:0000313" key="3">
    <source>
        <dbReference type="Proteomes" id="UP000315783"/>
    </source>
</evidence>
<feature type="compositionally biased region" description="Basic and acidic residues" evidence="1">
    <location>
        <begin position="234"/>
        <end position="245"/>
    </location>
</feature>
<reference evidence="2 3" key="1">
    <citation type="journal article" date="2019" name="Appl. Microbiol. Biotechnol.">
        <title>Genome sequence of Isaria javanica and comparative genome analysis insights into family S53 peptidase evolution in fungal entomopathogens.</title>
        <authorList>
            <person name="Lin R."/>
            <person name="Zhang X."/>
            <person name="Xin B."/>
            <person name="Zou M."/>
            <person name="Gao Y."/>
            <person name="Qin F."/>
            <person name="Hu Q."/>
            <person name="Xie B."/>
            <person name="Cheng X."/>
        </authorList>
    </citation>
    <scope>NUCLEOTIDE SEQUENCE [LARGE SCALE GENOMIC DNA]</scope>
    <source>
        <strain evidence="2 3">IJ1G</strain>
    </source>
</reference>
<proteinExistence type="predicted"/>
<dbReference type="EMBL" id="SPUK01000014">
    <property type="protein sequence ID" value="TQV92826.1"/>
    <property type="molecule type" value="Genomic_DNA"/>
</dbReference>
<name>A0A545UTP4_9HYPO</name>
<evidence type="ECO:0000256" key="1">
    <source>
        <dbReference type="SAM" id="MobiDB-lite"/>
    </source>
</evidence>
<protein>
    <submittedName>
        <fullName evidence="2">Uncharacterized protein</fullName>
    </submittedName>
</protein>
<dbReference type="OrthoDB" id="5226586at2759"/>
<accession>A0A545UTP4</accession>
<sequence length="299" mass="33277">MTSIRALTESPKHEIKKLPMPENPCRGSSRVHGILAPRPYEDIYTEQAYLSKLLHERAQRIDGIITEYSAAQVQLNRGAKGKIRRRLRKLQSLLRRKLDEVSGQQSAILSRMGEVYIEQSSRDAWERVRAIPVCMIRDVIPTESADEECSAAQSTPCPSFTLSDYSVSSSAAAPVPPVYTVEPVDTYAGIPPYHDQHVAPQCPPPEYLETVPEEADEAVQAPASRQEQAGEDEGAGRCESCKGEPEIGTLEYSYVQCETPEEADEGSESDHDETDGETPSKIRLNRFSLPVMQFTWPDV</sequence>
<feature type="region of interest" description="Disordered" evidence="1">
    <location>
        <begin position="214"/>
        <end position="282"/>
    </location>
</feature>
<dbReference type="AlphaFoldDB" id="A0A545UTP4"/>
<evidence type="ECO:0000313" key="2">
    <source>
        <dbReference type="EMBL" id="TQV92826.1"/>
    </source>
</evidence>
<dbReference type="Proteomes" id="UP000315783">
    <property type="component" value="Unassembled WGS sequence"/>
</dbReference>
<comment type="caution">
    <text evidence="2">The sequence shown here is derived from an EMBL/GenBank/DDBJ whole genome shotgun (WGS) entry which is preliminary data.</text>
</comment>